<dbReference type="InterPro" id="IPR029021">
    <property type="entry name" value="Prot-tyrosine_phosphatase-like"/>
</dbReference>
<protein>
    <submittedName>
        <fullName evidence="3">Tyrosine-protein phosphatase</fullName>
    </submittedName>
</protein>
<organism evidence="3 4">
    <name type="scientific">Enterococcus hulanensis</name>
    <dbReference type="NCBI Taxonomy" id="2559929"/>
    <lineage>
        <taxon>Bacteria</taxon>
        <taxon>Bacillati</taxon>
        <taxon>Bacillota</taxon>
        <taxon>Bacilli</taxon>
        <taxon>Lactobacillales</taxon>
        <taxon>Enterococcaceae</taxon>
        <taxon>Enterococcus</taxon>
    </lineage>
</organism>
<sequence length="302" mass="33452">MNVKKVALSCVAASMIILLGGYSVSKAAEKSSEPKTVLSPEKNTSKKIVMVGAANTRDLGGIVTKDGASIKKNKLIRSGELADLVPLDKERLVNDFKLTNIVDLRTDSEVASKPDPEIENVKNFHYGVMKDSGVTASQEDFYKNLDKVNGVEYMEKINEELVTDPTARENYKKFFDVLLASENGSTLWHCTAGKDRAGFATMLVLSALGVDKKSIFEDYLLSNKYRKSENEKTIEQVKEATNDNKQAVENITAMMEVRKSYLQTAYDTMEKEYGGVNGYLKKGLGLTNKDISNLKAIYLTKN</sequence>
<comment type="similarity">
    <text evidence="1">Belongs to the protein-tyrosine phosphatase family.</text>
</comment>
<dbReference type="Pfam" id="PF13350">
    <property type="entry name" value="Y_phosphatase3"/>
    <property type="match status" value="1"/>
</dbReference>
<dbReference type="PANTHER" id="PTHR31126:SF1">
    <property type="entry name" value="TYROSINE SPECIFIC PROTEIN PHOSPHATASES DOMAIN-CONTAINING PROTEIN"/>
    <property type="match status" value="1"/>
</dbReference>
<gene>
    <name evidence="3" type="ORF">P7D85_00305</name>
</gene>
<evidence type="ECO:0000313" key="3">
    <source>
        <dbReference type="EMBL" id="MDT2598190.1"/>
    </source>
</evidence>
<evidence type="ECO:0000313" key="4">
    <source>
        <dbReference type="Proteomes" id="UP001252875"/>
    </source>
</evidence>
<dbReference type="InterPro" id="IPR026893">
    <property type="entry name" value="Tyr/Ser_Pase_IphP-type"/>
</dbReference>
<dbReference type="PANTHER" id="PTHR31126">
    <property type="entry name" value="TYROSINE-PROTEIN PHOSPHATASE"/>
    <property type="match status" value="1"/>
</dbReference>
<accession>A0ABU3ETJ7</accession>
<keyword evidence="4" id="KW-1185">Reference proteome</keyword>
<name>A0ABU3ETJ7_9ENTE</name>
<dbReference type="RefSeq" id="WP_311821431.1">
    <property type="nucleotide sequence ID" value="NZ_JARPYF010000001.1"/>
</dbReference>
<evidence type="ECO:0000256" key="2">
    <source>
        <dbReference type="SAM" id="SignalP"/>
    </source>
</evidence>
<dbReference type="SUPFAM" id="SSF52799">
    <property type="entry name" value="(Phosphotyrosine protein) phosphatases II"/>
    <property type="match status" value="1"/>
</dbReference>
<keyword evidence="2" id="KW-0732">Signal</keyword>
<proteinExistence type="inferred from homology"/>
<feature type="signal peptide" evidence="2">
    <location>
        <begin position="1"/>
        <end position="27"/>
    </location>
</feature>
<feature type="chain" id="PRO_5046589806" evidence="2">
    <location>
        <begin position="28"/>
        <end position="302"/>
    </location>
</feature>
<dbReference type="EMBL" id="JARPYI010000001">
    <property type="protein sequence ID" value="MDT2598190.1"/>
    <property type="molecule type" value="Genomic_DNA"/>
</dbReference>
<dbReference type="Proteomes" id="UP001252875">
    <property type="component" value="Unassembled WGS sequence"/>
</dbReference>
<comment type="caution">
    <text evidence="3">The sequence shown here is derived from an EMBL/GenBank/DDBJ whole genome shotgun (WGS) entry which is preliminary data.</text>
</comment>
<evidence type="ECO:0000256" key="1">
    <source>
        <dbReference type="ARBA" id="ARBA00009580"/>
    </source>
</evidence>
<dbReference type="Gene3D" id="3.90.190.10">
    <property type="entry name" value="Protein tyrosine phosphatase superfamily"/>
    <property type="match status" value="1"/>
</dbReference>
<reference evidence="3 4" key="1">
    <citation type="submission" date="2023-03" db="EMBL/GenBank/DDBJ databases">
        <authorList>
            <person name="Shen W."/>
            <person name="Cai J."/>
        </authorList>
    </citation>
    <scope>NUCLEOTIDE SEQUENCE [LARGE SCALE GENOMIC DNA]</scope>
    <source>
        <strain evidence="3 4">D6-4</strain>
    </source>
</reference>